<keyword evidence="3" id="KW-1185">Reference proteome</keyword>
<evidence type="ECO:0000256" key="1">
    <source>
        <dbReference type="SAM" id="SignalP"/>
    </source>
</evidence>
<keyword evidence="1" id="KW-0732">Signal</keyword>
<protein>
    <submittedName>
        <fullName evidence="2">Uncharacterized protein</fullName>
    </submittedName>
</protein>
<comment type="caution">
    <text evidence="2">The sequence shown here is derived from an EMBL/GenBank/DDBJ whole genome shotgun (WGS) entry which is preliminary data.</text>
</comment>
<dbReference type="EMBL" id="BAAAQX010000034">
    <property type="protein sequence ID" value="GAA2213656.1"/>
    <property type="molecule type" value="Genomic_DNA"/>
</dbReference>
<evidence type="ECO:0000313" key="2">
    <source>
        <dbReference type="EMBL" id="GAA2213656.1"/>
    </source>
</evidence>
<dbReference type="RefSeq" id="WP_344489676.1">
    <property type="nucleotide sequence ID" value="NZ_BAAAQX010000034.1"/>
</dbReference>
<dbReference type="Proteomes" id="UP001499843">
    <property type="component" value="Unassembled WGS sequence"/>
</dbReference>
<feature type="chain" id="PRO_5047121809" evidence="1">
    <location>
        <begin position="24"/>
        <end position="291"/>
    </location>
</feature>
<sequence>MRVLAVAVATMAGLALGAAPARAAEPEGAYWRVKEILTMDHGRPVGSGYRLVERRASVTWTTRDNRSWFGYRPLGAWPKTPQDEAAWKKDGSPDSWTYRTEGMKISLSTKPGKGWVKRQSARDSVFMLGERPITYQQLQGLPADAAGIRAFVGKRVDQFIDQAVEDARTDAPKATRNDWVAERDRYVAEYLVQLLYQSPVAERTRGAVYEALKTTKGVTDLGQAKDSLGRAGQKLSLPVTKDAARTQVIVDTKAMTLLAQHLELTGGKAGTRDTTYEAGWTNEKPAVPAAG</sequence>
<feature type="signal peptide" evidence="1">
    <location>
        <begin position="1"/>
        <end position="23"/>
    </location>
</feature>
<proteinExistence type="predicted"/>
<accession>A0ABP5PPT1</accession>
<gene>
    <name evidence="2" type="ORF">GCM10009850_091190</name>
</gene>
<name>A0ABP5PPT1_9ACTN</name>
<organism evidence="2 3">
    <name type="scientific">Nonomuraea monospora</name>
    <dbReference type="NCBI Taxonomy" id="568818"/>
    <lineage>
        <taxon>Bacteria</taxon>
        <taxon>Bacillati</taxon>
        <taxon>Actinomycetota</taxon>
        <taxon>Actinomycetes</taxon>
        <taxon>Streptosporangiales</taxon>
        <taxon>Streptosporangiaceae</taxon>
        <taxon>Nonomuraea</taxon>
    </lineage>
</organism>
<reference evidence="3" key="1">
    <citation type="journal article" date="2019" name="Int. J. Syst. Evol. Microbiol.">
        <title>The Global Catalogue of Microorganisms (GCM) 10K type strain sequencing project: providing services to taxonomists for standard genome sequencing and annotation.</title>
        <authorList>
            <consortium name="The Broad Institute Genomics Platform"/>
            <consortium name="The Broad Institute Genome Sequencing Center for Infectious Disease"/>
            <person name="Wu L."/>
            <person name="Ma J."/>
        </authorList>
    </citation>
    <scope>NUCLEOTIDE SEQUENCE [LARGE SCALE GENOMIC DNA]</scope>
    <source>
        <strain evidence="3">JCM 16114</strain>
    </source>
</reference>
<evidence type="ECO:0000313" key="3">
    <source>
        <dbReference type="Proteomes" id="UP001499843"/>
    </source>
</evidence>